<dbReference type="InterPro" id="IPR010987">
    <property type="entry name" value="Glutathione-S-Trfase_C-like"/>
</dbReference>
<sequence length="230" mass="26751">HHVLDPNMEEVKLLGFWPSPYSQRVKWALKLKGVSYEYVEEDLSNKSNLLLQHNPIHKRVPVLVHGGKPVAESMVILEYIDEAWPQIYPLLPKDAHERSIVRFWARYIDEKIRGLWEFFLVVGERQEKAVEENLKIFKTIEEHGLGEKKFFGGEVIGMADISLGWIVHPLELLEEMAGIVFIEPNTFPRLHAWKENFKAHPIISESQPDRCKALDFFKQYRGAHEANSTN</sequence>
<evidence type="ECO:0000259" key="5">
    <source>
        <dbReference type="PROSITE" id="PS50404"/>
    </source>
</evidence>
<dbReference type="FunFam" id="3.40.30.10:FF:000014">
    <property type="entry name" value="Tau class glutathione S-transferase"/>
    <property type="match status" value="1"/>
</dbReference>
<dbReference type="EC" id="2.5.1.18" evidence="1"/>
<evidence type="ECO:0000256" key="4">
    <source>
        <dbReference type="RuleBase" id="RU003494"/>
    </source>
</evidence>
<dbReference type="Gene3D" id="1.20.1050.10">
    <property type="match status" value="1"/>
</dbReference>
<dbReference type="Pfam" id="PF00043">
    <property type="entry name" value="GST_C"/>
    <property type="match status" value="1"/>
</dbReference>
<dbReference type="CDD" id="cd03058">
    <property type="entry name" value="GST_N_Tau"/>
    <property type="match status" value="1"/>
</dbReference>
<proteinExistence type="inferred from homology"/>
<dbReference type="SUPFAM" id="SSF52833">
    <property type="entry name" value="Thioredoxin-like"/>
    <property type="match status" value="1"/>
</dbReference>
<dbReference type="SFLD" id="SFLDG01152">
    <property type="entry name" value="Main.3:_Omega-_and_Tau-like"/>
    <property type="match status" value="1"/>
</dbReference>
<feature type="domain" description="GST N-terminal" evidence="5">
    <location>
        <begin position="9"/>
        <end position="88"/>
    </location>
</feature>
<comment type="catalytic activity">
    <reaction evidence="3">
        <text>RX + glutathione = an S-substituted glutathione + a halide anion + H(+)</text>
        <dbReference type="Rhea" id="RHEA:16437"/>
        <dbReference type="ChEBI" id="CHEBI:15378"/>
        <dbReference type="ChEBI" id="CHEBI:16042"/>
        <dbReference type="ChEBI" id="CHEBI:17792"/>
        <dbReference type="ChEBI" id="CHEBI:57925"/>
        <dbReference type="ChEBI" id="CHEBI:90779"/>
        <dbReference type="EC" id="2.5.1.18"/>
    </reaction>
</comment>
<accession>A0AAN8VGU8</accession>
<feature type="domain" description="GST C-terminal" evidence="6">
    <location>
        <begin position="94"/>
        <end position="216"/>
    </location>
</feature>
<dbReference type="PROSITE" id="PS50405">
    <property type="entry name" value="GST_CTER"/>
    <property type="match status" value="1"/>
</dbReference>
<dbReference type="InterPro" id="IPR036249">
    <property type="entry name" value="Thioredoxin-like_sf"/>
</dbReference>
<feature type="non-terminal residue" evidence="7">
    <location>
        <position position="1"/>
    </location>
</feature>
<comment type="caution">
    <text evidence="7">The sequence shown here is derived from an EMBL/GenBank/DDBJ whole genome shotgun (WGS) entry which is preliminary data.</text>
</comment>
<name>A0AAN8VGU8_9MAGN</name>
<dbReference type="InterPro" id="IPR004046">
    <property type="entry name" value="GST_C"/>
</dbReference>
<evidence type="ECO:0000313" key="8">
    <source>
        <dbReference type="Proteomes" id="UP001370490"/>
    </source>
</evidence>
<dbReference type="Proteomes" id="UP001370490">
    <property type="component" value="Unassembled WGS sequence"/>
</dbReference>
<evidence type="ECO:0000313" key="7">
    <source>
        <dbReference type="EMBL" id="KAK6929661.1"/>
    </source>
</evidence>
<evidence type="ECO:0000256" key="3">
    <source>
        <dbReference type="ARBA" id="ARBA00047960"/>
    </source>
</evidence>
<dbReference type="GO" id="GO:0005737">
    <property type="term" value="C:cytoplasm"/>
    <property type="evidence" value="ECO:0007669"/>
    <property type="project" value="TreeGrafter"/>
</dbReference>
<dbReference type="EMBL" id="JBAMMX010000012">
    <property type="protein sequence ID" value="KAK6929661.1"/>
    <property type="molecule type" value="Genomic_DNA"/>
</dbReference>
<dbReference type="PANTHER" id="PTHR11260:SF774">
    <property type="entry name" value="GLUTATHIONE TRANSFERASE"/>
    <property type="match status" value="1"/>
</dbReference>
<dbReference type="PROSITE" id="PS50404">
    <property type="entry name" value="GST_NTER"/>
    <property type="match status" value="1"/>
</dbReference>
<dbReference type="GO" id="GO:0006749">
    <property type="term" value="P:glutathione metabolic process"/>
    <property type="evidence" value="ECO:0007669"/>
    <property type="project" value="InterPro"/>
</dbReference>
<dbReference type="InterPro" id="IPR004045">
    <property type="entry name" value="Glutathione_S-Trfase_N"/>
</dbReference>
<dbReference type="InterPro" id="IPR045073">
    <property type="entry name" value="Omega/Tau-like"/>
</dbReference>
<dbReference type="SUPFAM" id="SSF47616">
    <property type="entry name" value="GST C-terminal domain-like"/>
    <property type="match status" value="1"/>
</dbReference>
<evidence type="ECO:0000259" key="6">
    <source>
        <dbReference type="PROSITE" id="PS50405"/>
    </source>
</evidence>
<evidence type="ECO:0000256" key="1">
    <source>
        <dbReference type="ARBA" id="ARBA00012452"/>
    </source>
</evidence>
<dbReference type="SFLD" id="SFLDG00358">
    <property type="entry name" value="Main_(cytGST)"/>
    <property type="match status" value="1"/>
</dbReference>
<gene>
    <name evidence="7" type="ORF">RJ641_003755</name>
</gene>
<evidence type="ECO:0000256" key="2">
    <source>
        <dbReference type="ARBA" id="ARBA00022679"/>
    </source>
</evidence>
<dbReference type="SFLD" id="SFLDS00019">
    <property type="entry name" value="Glutathione_Transferase_(cytos"/>
    <property type="match status" value="1"/>
</dbReference>
<dbReference type="InterPro" id="IPR045074">
    <property type="entry name" value="GST_C_Tau"/>
</dbReference>
<keyword evidence="8" id="KW-1185">Reference proteome</keyword>
<dbReference type="Gene3D" id="3.40.30.10">
    <property type="entry name" value="Glutaredoxin"/>
    <property type="match status" value="1"/>
</dbReference>
<comment type="similarity">
    <text evidence="4">Belongs to the GST superfamily.</text>
</comment>
<dbReference type="CDD" id="cd03185">
    <property type="entry name" value="GST_C_Tau"/>
    <property type="match status" value="1"/>
</dbReference>
<keyword evidence="2" id="KW-0808">Transferase</keyword>
<dbReference type="InterPro" id="IPR036282">
    <property type="entry name" value="Glutathione-S-Trfase_C_sf"/>
</dbReference>
<organism evidence="7 8">
    <name type="scientific">Dillenia turbinata</name>
    <dbReference type="NCBI Taxonomy" id="194707"/>
    <lineage>
        <taxon>Eukaryota</taxon>
        <taxon>Viridiplantae</taxon>
        <taxon>Streptophyta</taxon>
        <taxon>Embryophyta</taxon>
        <taxon>Tracheophyta</taxon>
        <taxon>Spermatophyta</taxon>
        <taxon>Magnoliopsida</taxon>
        <taxon>eudicotyledons</taxon>
        <taxon>Gunneridae</taxon>
        <taxon>Pentapetalae</taxon>
        <taxon>Dilleniales</taxon>
        <taxon>Dilleniaceae</taxon>
        <taxon>Dillenia</taxon>
    </lineage>
</organism>
<dbReference type="AlphaFoldDB" id="A0AAN8VGU8"/>
<dbReference type="Pfam" id="PF02798">
    <property type="entry name" value="GST_N"/>
    <property type="match status" value="1"/>
</dbReference>
<dbReference type="GO" id="GO:0004364">
    <property type="term" value="F:glutathione transferase activity"/>
    <property type="evidence" value="ECO:0007669"/>
    <property type="project" value="UniProtKB-EC"/>
</dbReference>
<protein>
    <recommendedName>
        <fullName evidence="1">glutathione transferase</fullName>
        <ecNumber evidence="1">2.5.1.18</ecNumber>
    </recommendedName>
</protein>
<reference evidence="7 8" key="1">
    <citation type="submission" date="2023-12" db="EMBL/GenBank/DDBJ databases">
        <title>A high-quality genome assembly for Dillenia turbinata (Dilleniales).</title>
        <authorList>
            <person name="Chanderbali A."/>
        </authorList>
    </citation>
    <scope>NUCLEOTIDE SEQUENCE [LARGE SCALE GENOMIC DNA]</scope>
    <source>
        <strain evidence="7">LSX21</strain>
        <tissue evidence="7">Leaf</tissue>
    </source>
</reference>
<dbReference type="InterPro" id="IPR040079">
    <property type="entry name" value="Glutathione_S-Trfase"/>
</dbReference>
<dbReference type="PANTHER" id="PTHR11260">
    <property type="entry name" value="GLUTATHIONE S-TRANSFERASE, GST, SUPERFAMILY, GST DOMAIN CONTAINING"/>
    <property type="match status" value="1"/>
</dbReference>